<dbReference type="InterPro" id="IPR048469">
    <property type="entry name" value="YchJ-like_M"/>
</dbReference>
<evidence type="ECO:0000259" key="3">
    <source>
        <dbReference type="Pfam" id="PF17775"/>
    </source>
</evidence>
<evidence type="ECO:0000313" key="4">
    <source>
        <dbReference type="EMBL" id="BAS19846.1"/>
    </source>
</evidence>
<dbReference type="InterPro" id="IPR032710">
    <property type="entry name" value="NTF2-like_dom_sf"/>
</dbReference>
<evidence type="ECO:0000313" key="5">
    <source>
        <dbReference type="Proteomes" id="UP000066203"/>
    </source>
</evidence>
<gene>
    <name evidence="4" type="ORF">RM6536_0599</name>
</gene>
<dbReference type="SUPFAM" id="SSF103642">
    <property type="entry name" value="Sec-C motif"/>
    <property type="match status" value="1"/>
</dbReference>
<dbReference type="RefSeq" id="WP_060823994.1">
    <property type="nucleotide sequence ID" value="NZ_AP014938.1"/>
</dbReference>
<dbReference type="Pfam" id="PF02810">
    <property type="entry name" value="SEC-C"/>
    <property type="match status" value="1"/>
</dbReference>
<evidence type="ECO:0000256" key="2">
    <source>
        <dbReference type="HAMAP-Rule" id="MF_00612"/>
    </source>
</evidence>
<feature type="domain" description="YchJ-like middle NTF2-like" evidence="3">
    <location>
        <begin position="45"/>
        <end position="144"/>
    </location>
</feature>
<dbReference type="InterPro" id="IPR023006">
    <property type="entry name" value="YchJ-like"/>
</dbReference>
<reference evidence="5" key="1">
    <citation type="submission" date="2015-08" db="EMBL/GenBank/DDBJ databases">
        <title>Complete genome sequence of Rothia mucilaginosa strain NUM-Rm6536.</title>
        <authorList>
            <person name="Nambu T."/>
        </authorList>
    </citation>
    <scope>NUCLEOTIDE SEQUENCE [LARGE SCALE GENOMIC DNA]</scope>
    <source>
        <strain evidence="5">NUM-Rm6536</strain>
    </source>
</reference>
<dbReference type="Gene3D" id="3.10.450.50">
    <property type="match status" value="1"/>
</dbReference>
<dbReference type="Proteomes" id="UP000066203">
    <property type="component" value="Chromosome"/>
</dbReference>
<dbReference type="EMBL" id="AP014938">
    <property type="protein sequence ID" value="BAS19846.1"/>
    <property type="molecule type" value="Genomic_DNA"/>
</dbReference>
<dbReference type="Pfam" id="PF17775">
    <property type="entry name" value="YchJ_M-like"/>
    <property type="match status" value="1"/>
</dbReference>
<dbReference type="InterPro" id="IPR004027">
    <property type="entry name" value="SEC_C_motif"/>
</dbReference>
<dbReference type="AlphaFoldDB" id="A0A0K2RYA5"/>
<evidence type="ECO:0000256" key="1">
    <source>
        <dbReference type="ARBA" id="ARBA00010839"/>
    </source>
</evidence>
<organism evidence="4">
    <name type="scientific">Rothia mucilaginosa</name>
    <dbReference type="NCBI Taxonomy" id="43675"/>
    <lineage>
        <taxon>Bacteria</taxon>
        <taxon>Bacillati</taxon>
        <taxon>Actinomycetota</taxon>
        <taxon>Actinomycetes</taxon>
        <taxon>Micrococcales</taxon>
        <taxon>Micrococcaceae</taxon>
        <taxon>Rothia</taxon>
    </lineage>
</organism>
<dbReference type="HAMAP" id="MF_00612">
    <property type="entry name" value="UPF0225"/>
    <property type="match status" value="1"/>
</dbReference>
<name>A0A0K2RYA5_9MICC</name>
<protein>
    <recommendedName>
        <fullName evidence="2">UPF0225 protein RM6536_0599</fullName>
    </recommendedName>
</protein>
<accession>A0A0K2RYA5</accession>
<dbReference type="SUPFAM" id="SSF54427">
    <property type="entry name" value="NTF2-like"/>
    <property type="match status" value="1"/>
</dbReference>
<comment type="similarity">
    <text evidence="1 2">Belongs to the UPF0225 family.</text>
</comment>
<proteinExistence type="inferred from homology"/>
<dbReference type="PATRIC" id="fig|43675.28.peg.607"/>
<sequence>MTELNQVELNHDDRCPCSSGEVYGACCGRFLGEFAASGTLTAPAPEQLMRSRFTAFATGDAAYLLASWHPSTRPAALELEDDIRWYRLDVLASSGGPFDASGTVEFVAYYRSVPGVPAEERVKGSMHELSRFEKMGGAWFYVDGDVR</sequence>